<dbReference type="GO" id="GO:0006508">
    <property type="term" value="P:proteolysis"/>
    <property type="evidence" value="ECO:0007669"/>
    <property type="project" value="UniProtKB-KW"/>
</dbReference>
<dbReference type="RefSeq" id="WP_310919490.1">
    <property type="nucleotide sequence ID" value="NZ_JAMQON010000002.1"/>
</dbReference>
<evidence type="ECO:0000259" key="7">
    <source>
        <dbReference type="Pfam" id="PF17820"/>
    </source>
</evidence>
<feature type="transmembrane region" description="Helical" evidence="5">
    <location>
        <begin position="183"/>
        <end position="203"/>
    </location>
</feature>
<organism evidence="8 9">
    <name type="scientific">Haloarcula saliterrae</name>
    <dbReference type="NCBI Taxonomy" id="2950534"/>
    <lineage>
        <taxon>Archaea</taxon>
        <taxon>Methanobacteriati</taxon>
        <taxon>Methanobacteriota</taxon>
        <taxon>Stenosarchaea group</taxon>
        <taxon>Halobacteria</taxon>
        <taxon>Halobacteriales</taxon>
        <taxon>Haloarculaceae</taxon>
        <taxon>Haloarcula</taxon>
    </lineage>
</organism>
<evidence type="ECO:0000256" key="4">
    <source>
        <dbReference type="ARBA" id="ARBA00023136"/>
    </source>
</evidence>
<evidence type="ECO:0000313" key="8">
    <source>
        <dbReference type="EMBL" id="MDS0259836.1"/>
    </source>
</evidence>
<keyword evidence="8" id="KW-0645">Protease</keyword>
<evidence type="ECO:0000259" key="6">
    <source>
        <dbReference type="Pfam" id="PF02163"/>
    </source>
</evidence>
<feature type="transmembrane region" description="Helical" evidence="5">
    <location>
        <begin position="6"/>
        <end position="22"/>
    </location>
</feature>
<evidence type="ECO:0000256" key="2">
    <source>
        <dbReference type="ARBA" id="ARBA00022692"/>
    </source>
</evidence>
<proteinExistence type="predicted"/>
<keyword evidence="4 5" id="KW-0472">Membrane</keyword>
<keyword evidence="2 5" id="KW-0812">Transmembrane</keyword>
<dbReference type="Proteomes" id="UP001259659">
    <property type="component" value="Unassembled WGS sequence"/>
</dbReference>
<feature type="transmembrane region" description="Helical" evidence="5">
    <location>
        <begin position="62"/>
        <end position="87"/>
    </location>
</feature>
<keyword evidence="9" id="KW-1185">Reference proteome</keyword>
<reference evidence="8 9" key="1">
    <citation type="submission" date="2022-06" db="EMBL/GenBank/DDBJ databases">
        <title>Haloarcula sp. a new haloarchaeum isolate from saline soil.</title>
        <authorList>
            <person name="Strakova D."/>
            <person name="Galisteo C."/>
            <person name="Sanchez-Porro C."/>
            <person name="Ventosa A."/>
        </authorList>
    </citation>
    <scope>NUCLEOTIDE SEQUENCE [LARGE SCALE GENOMIC DNA]</scope>
    <source>
        <strain evidence="8 9">S1CR25-12</strain>
    </source>
</reference>
<keyword evidence="8" id="KW-0378">Hydrolase</keyword>
<feature type="domain" description="Peptidase M50" evidence="6">
    <location>
        <begin position="123"/>
        <end position="565"/>
    </location>
</feature>
<keyword evidence="3 5" id="KW-1133">Transmembrane helix</keyword>
<feature type="domain" description="PDZ" evidence="7">
    <location>
        <begin position="222"/>
        <end position="269"/>
    </location>
</feature>
<comment type="caution">
    <text evidence="8">The sequence shown here is derived from an EMBL/GenBank/DDBJ whole genome shotgun (WGS) entry which is preliminary data.</text>
</comment>
<accession>A0ABU2FDP9</accession>
<comment type="subcellular location">
    <subcellularLocation>
        <location evidence="1">Endomembrane system</location>
        <topology evidence="1">Multi-pass membrane protein</topology>
    </subcellularLocation>
</comment>
<dbReference type="PANTHER" id="PTHR13325:SF3">
    <property type="entry name" value="MEMBRANE-BOUND TRANSCRIPTION FACTOR SITE-2 PROTEASE"/>
    <property type="match status" value="1"/>
</dbReference>
<dbReference type="EMBL" id="JAMQON010000002">
    <property type="protein sequence ID" value="MDS0259836.1"/>
    <property type="molecule type" value="Genomic_DNA"/>
</dbReference>
<dbReference type="CDD" id="cd06159">
    <property type="entry name" value="S2P-M50_PDZ_Arch"/>
    <property type="match status" value="1"/>
</dbReference>
<dbReference type="GO" id="GO:0008233">
    <property type="term" value="F:peptidase activity"/>
    <property type="evidence" value="ECO:0007669"/>
    <property type="project" value="UniProtKB-KW"/>
</dbReference>
<name>A0ABU2FDP9_9EURY</name>
<dbReference type="Gene3D" id="2.30.42.10">
    <property type="match status" value="2"/>
</dbReference>
<dbReference type="InterPro" id="IPR041489">
    <property type="entry name" value="PDZ_6"/>
</dbReference>
<gene>
    <name evidence="8" type="ORF">NDI56_10575</name>
</gene>
<evidence type="ECO:0000256" key="3">
    <source>
        <dbReference type="ARBA" id="ARBA00022989"/>
    </source>
</evidence>
<evidence type="ECO:0000256" key="1">
    <source>
        <dbReference type="ARBA" id="ARBA00004127"/>
    </source>
</evidence>
<protein>
    <submittedName>
        <fullName evidence="8">Site-2 protease family protein</fullName>
    </submittedName>
</protein>
<dbReference type="InterPro" id="IPR008915">
    <property type="entry name" value="Peptidase_M50"/>
</dbReference>
<feature type="transmembrane region" description="Helical" evidence="5">
    <location>
        <begin position="562"/>
        <end position="583"/>
    </location>
</feature>
<sequence>MVGTLTWVLVGFVAYSLLATALKSRGVIPEFISISGPLTTIHTQKGKALLTRLARPKRFWRAWGNLGVGAALVVMVGSFLLVAFSAYQAVVNPQPSALNEPRNALAIPGVNDFLPLSVAPEIVFGLLLALVVHEGGHGLFCRVEDIDIESMGLALLSVIPMGAFVEPDESGLLRSSRGAQVRMYAAGVTNNFALAFIALLLLFGPIAGSIAVVDGYHVGGTVEETPAAQAGIESGDVITGINGQRVASPGDLQSTLAATNDSRVEVSFREKAPVTVQRSAVVSSAIQSAPLESGETIVSVNGTNVSTTGQFIDASRDHPVAEIRTEAGRTVQMPTGSYVLVAADGPLEAAGAPAEQGIVVTAIDGERTVDTAALSRVLAETPPGETVNVTAYVDGERTVYSVTVAANDRTDGALLGVALQGGVSGIQVNDFGLDRYPAATFLNAIGGEPDGGQASDTGFFRQIYFAFILPVVGEAPGGGVGYNFPGFTGFWIDFYTVQGPLGALGESAVFLLANVLFWTGWINIVIGQFNLIPTYPLDGGHILRASTESVVSRLPVPGRRSLTTAVTLVVTASMIGGLLVMLFGPRFFA</sequence>
<dbReference type="InterPro" id="IPR036034">
    <property type="entry name" value="PDZ_sf"/>
</dbReference>
<feature type="transmembrane region" description="Helical" evidence="5">
    <location>
        <begin position="113"/>
        <end position="132"/>
    </location>
</feature>
<dbReference type="SUPFAM" id="SSF50156">
    <property type="entry name" value="PDZ domain-like"/>
    <property type="match status" value="2"/>
</dbReference>
<dbReference type="Pfam" id="PF02163">
    <property type="entry name" value="Peptidase_M50"/>
    <property type="match status" value="1"/>
</dbReference>
<dbReference type="Pfam" id="PF17820">
    <property type="entry name" value="PDZ_6"/>
    <property type="match status" value="1"/>
</dbReference>
<evidence type="ECO:0000256" key="5">
    <source>
        <dbReference type="SAM" id="Phobius"/>
    </source>
</evidence>
<dbReference type="InterPro" id="IPR001193">
    <property type="entry name" value="MBTPS2"/>
</dbReference>
<evidence type="ECO:0000313" key="9">
    <source>
        <dbReference type="Proteomes" id="UP001259659"/>
    </source>
</evidence>
<dbReference type="PANTHER" id="PTHR13325">
    <property type="entry name" value="PROTEASE M50 MEMBRANE-BOUND TRANSCRIPTION FACTOR SITE 2 PROTEASE"/>
    <property type="match status" value="1"/>
</dbReference>